<dbReference type="PROSITE" id="PS51155">
    <property type="entry name" value="CHIT_BIND_RR_2"/>
    <property type="match status" value="1"/>
</dbReference>
<dbReference type="InterPro" id="IPR000618">
    <property type="entry name" value="Insect_cuticle"/>
</dbReference>
<organism evidence="5 6">
    <name type="scientific">Exocentrus adspersus</name>
    <dbReference type="NCBI Taxonomy" id="1586481"/>
    <lineage>
        <taxon>Eukaryota</taxon>
        <taxon>Metazoa</taxon>
        <taxon>Ecdysozoa</taxon>
        <taxon>Arthropoda</taxon>
        <taxon>Hexapoda</taxon>
        <taxon>Insecta</taxon>
        <taxon>Pterygota</taxon>
        <taxon>Neoptera</taxon>
        <taxon>Endopterygota</taxon>
        <taxon>Coleoptera</taxon>
        <taxon>Polyphaga</taxon>
        <taxon>Cucujiformia</taxon>
        <taxon>Chrysomeloidea</taxon>
        <taxon>Cerambycidae</taxon>
        <taxon>Lamiinae</taxon>
        <taxon>Acanthocinini</taxon>
        <taxon>Exocentrus</taxon>
    </lineage>
</organism>
<dbReference type="InterPro" id="IPR051217">
    <property type="entry name" value="Insect_Cuticle_Struc_Prot"/>
</dbReference>
<gene>
    <name evidence="5" type="ORF">NQ315_001301</name>
</gene>
<dbReference type="InterPro" id="IPR031311">
    <property type="entry name" value="CHIT_BIND_RR_consensus"/>
</dbReference>
<keyword evidence="1 2" id="KW-0193">Cuticle</keyword>
<feature type="region of interest" description="Disordered" evidence="3">
    <location>
        <begin position="150"/>
        <end position="177"/>
    </location>
</feature>
<accession>A0AAV8WER5</accession>
<feature type="chain" id="PRO_5043451563" evidence="4">
    <location>
        <begin position="19"/>
        <end position="278"/>
    </location>
</feature>
<keyword evidence="6" id="KW-1185">Reference proteome</keyword>
<name>A0AAV8WER5_9CUCU</name>
<dbReference type="PRINTS" id="PR00947">
    <property type="entry name" value="CUTICLE"/>
</dbReference>
<dbReference type="GO" id="GO:0005615">
    <property type="term" value="C:extracellular space"/>
    <property type="evidence" value="ECO:0007669"/>
    <property type="project" value="TreeGrafter"/>
</dbReference>
<dbReference type="EMBL" id="JANEYG010000002">
    <property type="protein sequence ID" value="KAJ8925119.1"/>
    <property type="molecule type" value="Genomic_DNA"/>
</dbReference>
<comment type="caution">
    <text evidence="5">The sequence shown here is derived from an EMBL/GenBank/DDBJ whole genome shotgun (WGS) entry which is preliminary data.</text>
</comment>
<reference evidence="5 6" key="1">
    <citation type="journal article" date="2023" name="Insect Mol. Biol.">
        <title>Genome sequencing provides insights into the evolution of gene families encoding plant cell wall-degrading enzymes in longhorned beetles.</title>
        <authorList>
            <person name="Shin N.R."/>
            <person name="Okamura Y."/>
            <person name="Kirsch R."/>
            <person name="Pauchet Y."/>
        </authorList>
    </citation>
    <scope>NUCLEOTIDE SEQUENCE [LARGE SCALE GENOMIC DNA]</scope>
    <source>
        <strain evidence="5">EAD_L_NR</strain>
    </source>
</reference>
<evidence type="ECO:0000256" key="1">
    <source>
        <dbReference type="ARBA" id="ARBA00022460"/>
    </source>
</evidence>
<evidence type="ECO:0000256" key="3">
    <source>
        <dbReference type="SAM" id="MobiDB-lite"/>
    </source>
</evidence>
<keyword evidence="4" id="KW-0732">Signal</keyword>
<dbReference type="PANTHER" id="PTHR12236">
    <property type="entry name" value="STRUCTURAL CONTITUENT OF CUTICLE"/>
    <property type="match status" value="1"/>
</dbReference>
<feature type="signal peptide" evidence="4">
    <location>
        <begin position="1"/>
        <end position="18"/>
    </location>
</feature>
<dbReference type="Pfam" id="PF00379">
    <property type="entry name" value="Chitin_bind_4"/>
    <property type="match status" value="1"/>
</dbReference>
<evidence type="ECO:0000256" key="4">
    <source>
        <dbReference type="SAM" id="SignalP"/>
    </source>
</evidence>
<dbReference type="PANTHER" id="PTHR12236:SF18">
    <property type="entry name" value="CUTICULAR PROTEIN 66D"/>
    <property type="match status" value="1"/>
</dbReference>
<dbReference type="GO" id="GO:0042302">
    <property type="term" value="F:structural constituent of cuticle"/>
    <property type="evidence" value="ECO:0007669"/>
    <property type="project" value="UniProtKB-UniRule"/>
</dbReference>
<protein>
    <submittedName>
        <fullName evidence="5">Uncharacterized protein</fullName>
    </submittedName>
</protein>
<sequence length="278" mass="31947">MKEMLIQCLLVLVTSAASFPISQPVYPNAQYITAQAAVPYRQPSAPGYTPQQQQYAPRPVYEPRPRDGLQNYASQPQQVQRIAPFDNSRIHQHIQGGLLASQAQEAFQSAQQRKAPVAQQTQVQPQQYTAREQPQQARYIARPVAAQYRVRQGQQGVDQKENEEEYPDTNPNYQFGFDVKDDLYTNYQNRKEQKDGDKIVGSYSVVDSDGFIRTVQYTADPKEGFKAEVTRQPTDIVVKIPKPDPQFQNVPVQRPQQVRYLQEPAQRAQQDQRQYQYQ</sequence>
<evidence type="ECO:0000313" key="5">
    <source>
        <dbReference type="EMBL" id="KAJ8925119.1"/>
    </source>
</evidence>
<evidence type="ECO:0000256" key="2">
    <source>
        <dbReference type="PROSITE-ProRule" id="PRU00497"/>
    </source>
</evidence>
<proteinExistence type="predicted"/>
<evidence type="ECO:0000313" key="6">
    <source>
        <dbReference type="Proteomes" id="UP001159042"/>
    </source>
</evidence>
<dbReference type="PROSITE" id="PS00233">
    <property type="entry name" value="CHIT_BIND_RR_1"/>
    <property type="match status" value="1"/>
</dbReference>
<dbReference type="GO" id="GO:0031012">
    <property type="term" value="C:extracellular matrix"/>
    <property type="evidence" value="ECO:0007669"/>
    <property type="project" value="TreeGrafter"/>
</dbReference>
<dbReference type="AlphaFoldDB" id="A0AAV8WER5"/>
<dbReference type="Proteomes" id="UP001159042">
    <property type="component" value="Unassembled WGS sequence"/>
</dbReference>